<dbReference type="InterPro" id="IPR009665">
    <property type="entry name" value="YyaC"/>
</dbReference>
<gene>
    <name evidence="2" type="primary">yyaC</name>
    <name evidence="2" type="ORF">D7Z54_33235</name>
</gene>
<organism evidence="2 3">
    <name type="scientific">Salibacterium salarium</name>
    <dbReference type="NCBI Taxonomy" id="284579"/>
    <lineage>
        <taxon>Bacteria</taxon>
        <taxon>Bacillati</taxon>
        <taxon>Bacillota</taxon>
        <taxon>Bacilli</taxon>
        <taxon>Bacillales</taxon>
        <taxon>Bacillaceae</taxon>
    </lineage>
</organism>
<feature type="region of interest" description="Disordered" evidence="1">
    <location>
        <begin position="188"/>
        <end position="223"/>
    </location>
</feature>
<comment type="caution">
    <text evidence="2">The sequence shown here is derived from an EMBL/GenBank/DDBJ whole genome shotgun (WGS) entry which is preliminary data.</text>
</comment>
<protein>
    <submittedName>
        <fullName evidence="2">Spore protease YyaC</fullName>
    </submittedName>
</protein>
<feature type="compositionally biased region" description="Low complexity" evidence="1">
    <location>
        <begin position="192"/>
        <end position="203"/>
    </location>
</feature>
<dbReference type="SUPFAM" id="SSF53163">
    <property type="entry name" value="HybD-like"/>
    <property type="match status" value="1"/>
</dbReference>
<proteinExistence type="predicted"/>
<dbReference type="Proteomes" id="UP000275076">
    <property type="component" value="Unassembled WGS sequence"/>
</dbReference>
<evidence type="ECO:0000313" key="2">
    <source>
        <dbReference type="EMBL" id="RSL29063.1"/>
    </source>
</evidence>
<keyword evidence="2" id="KW-0645">Protease</keyword>
<keyword evidence="3" id="KW-1185">Reference proteome</keyword>
<dbReference type="NCBIfam" id="TIGR02841">
    <property type="entry name" value="spore_YyaC"/>
    <property type="match status" value="1"/>
</dbReference>
<evidence type="ECO:0000313" key="3">
    <source>
        <dbReference type="Proteomes" id="UP000275076"/>
    </source>
</evidence>
<evidence type="ECO:0000256" key="1">
    <source>
        <dbReference type="SAM" id="MobiDB-lite"/>
    </source>
</evidence>
<dbReference type="EMBL" id="RBVX01000099">
    <property type="protein sequence ID" value="RSL29063.1"/>
    <property type="molecule type" value="Genomic_DNA"/>
</dbReference>
<dbReference type="Pfam" id="PF06866">
    <property type="entry name" value="DUF1256"/>
    <property type="match status" value="1"/>
</dbReference>
<dbReference type="InterPro" id="IPR023430">
    <property type="entry name" value="Pept_HybD-like_dom_sf"/>
</dbReference>
<dbReference type="GO" id="GO:0008233">
    <property type="term" value="F:peptidase activity"/>
    <property type="evidence" value="ECO:0007669"/>
    <property type="project" value="UniProtKB-KW"/>
</dbReference>
<accession>A0A428MSB3</accession>
<name>A0A428MSB3_9BACI</name>
<sequence>MLGKNPGTPYTFQVHAEDVTASSQLSIQVVDQLQSVPIHQDIIIVCIGTDRSTGDSLGPLIGASLEKKNLKRLFVYGTLKHPVHAVNLEDTLNEINRQHQDPFIIAIDACLGRLKNVGKINFSQGPVIPGAAMKKKLPHVGEMHVTGIVNVSGMMEYFVLQNTRLYLVMTMAEAIAKALVSADRKLKTKAAPSISPSSSQNSIYKRGTSEVESALSLQNNSPR</sequence>
<dbReference type="OrthoDB" id="9815953at2"/>
<dbReference type="GO" id="GO:0006508">
    <property type="term" value="P:proteolysis"/>
    <property type="evidence" value="ECO:0007669"/>
    <property type="project" value="UniProtKB-KW"/>
</dbReference>
<keyword evidence="2" id="KW-0378">Hydrolase</keyword>
<dbReference type="AlphaFoldDB" id="A0A428MSB3"/>
<reference evidence="2 3" key="1">
    <citation type="submission" date="2018-10" db="EMBL/GenBank/DDBJ databases">
        <title>Draft genome sequence of Bacillus salarius IM0101, isolated from a hypersaline soil in Inner Mongolia, China.</title>
        <authorList>
            <person name="Yamprayoonswat W."/>
            <person name="Boonvisut S."/>
            <person name="Jumpathong W."/>
            <person name="Sittihan S."/>
            <person name="Ruangsuj P."/>
            <person name="Wanthongcharoen S."/>
            <person name="Thongpramul N."/>
            <person name="Pimmason S."/>
            <person name="Yu B."/>
            <person name="Yasawong M."/>
        </authorList>
    </citation>
    <scope>NUCLEOTIDE SEQUENCE [LARGE SCALE GENOMIC DNA]</scope>
    <source>
        <strain evidence="2 3">IM0101</strain>
    </source>
</reference>
<dbReference type="RefSeq" id="WP_125563232.1">
    <property type="nucleotide sequence ID" value="NZ_RBVX01000099.1"/>
</dbReference>